<dbReference type="PROSITE" id="PS50110">
    <property type="entry name" value="RESPONSE_REGULATORY"/>
    <property type="match status" value="1"/>
</dbReference>
<dbReference type="InterPro" id="IPR003594">
    <property type="entry name" value="HATPase_dom"/>
</dbReference>
<dbReference type="InterPro" id="IPR003661">
    <property type="entry name" value="HisK_dim/P_dom"/>
</dbReference>
<dbReference type="Gene3D" id="3.40.50.2300">
    <property type="match status" value="1"/>
</dbReference>
<feature type="domain" description="Histidine kinase" evidence="6">
    <location>
        <begin position="381"/>
        <end position="612"/>
    </location>
</feature>
<dbReference type="EMBL" id="CAWVOK010000028">
    <property type="protein sequence ID" value="CAK8163388.1"/>
    <property type="molecule type" value="Genomic_DNA"/>
</dbReference>
<dbReference type="InterPro" id="IPR036890">
    <property type="entry name" value="HATPase_C_sf"/>
</dbReference>
<dbReference type="InterPro" id="IPR001789">
    <property type="entry name" value="Sig_transdc_resp-reg_receiver"/>
</dbReference>
<comment type="catalytic activity">
    <reaction evidence="1">
        <text>ATP + protein L-histidine = ADP + protein N-phospho-L-histidine.</text>
        <dbReference type="EC" id="2.7.13.3"/>
    </reaction>
</comment>
<keyword evidence="9" id="KW-1185">Reference proteome</keyword>
<dbReference type="InterPro" id="IPR036097">
    <property type="entry name" value="HisK_dim/P_sf"/>
</dbReference>
<dbReference type="SMART" id="SM00448">
    <property type="entry name" value="REC"/>
    <property type="match status" value="1"/>
</dbReference>
<dbReference type="Gene3D" id="1.10.287.130">
    <property type="match status" value="1"/>
</dbReference>
<dbReference type="Gene3D" id="3.30.565.10">
    <property type="entry name" value="Histidine kinase-like ATPase, C-terminal domain"/>
    <property type="match status" value="1"/>
</dbReference>
<dbReference type="PRINTS" id="PR00344">
    <property type="entry name" value="BCTRLSENSOR"/>
</dbReference>
<evidence type="ECO:0000256" key="1">
    <source>
        <dbReference type="ARBA" id="ARBA00000085"/>
    </source>
</evidence>
<keyword evidence="5" id="KW-1133">Transmembrane helix</keyword>
<dbReference type="EC" id="2.7.13.3" evidence="2"/>
<dbReference type="SMART" id="SM00388">
    <property type="entry name" value="HisKA"/>
    <property type="match status" value="1"/>
</dbReference>
<comment type="caution">
    <text evidence="8">The sequence shown here is derived from an EMBL/GenBank/DDBJ whole genome shotgun (WGS) entry which is preliminary data.</text>
</comment>
<keyword evidence="8" id="KW-0418">Kinase</keyword>
<dbReference type="Pfam" id="PF02518">
    <property type="entry name" value="HATPase_c"/>
    <property type="match status" value="1"/>
</dbReference>
<keyword evidence="5" id="KW-0472">Membrane</keyword>
<evidence type="ECO:0000256" key="3">
    <source>
        <dbReference type="ARBA" id="ARBA00022553"/>
    </source>
</evidence>
<evidence type="ECO:0000256" key="2">
    <source>
        <dbReference type="ARBA" id="ARBA00012438"/>
    </source>
</evidence>
<gene>
    <name evidence="8" type="ORF">CAXC1_350015</name>
</gene>
<feature type="transmembrane region" description="Helical" evidence="5">
    <location>
        <begin position="7"/>
        <end position="24"/>
    </location>
</feature>
<reference evidence="8 9" key="1">
    <citation type="submission" date="2024-01" db="EMBL/GenBank/DDBJ databases">
        <authorList>
            <person name="Kunselman E."/>
        </authorList>
    </citation>
    <scope>NUCLEOTIDE SEQUENCE [LARGE SCALE GENOMIC DNA]</scope>
    <source>
        <strain evidence="8">2 abalone samples</strain>
    </source>
</reference>
<dbReference type="InterPro" id="IPR004358">
    <property type="entry name" value="Sig_transdc_His_kin-like_C"/>
</dbReference>
<dbReference type="SUPFAM" id="SSF47384">
    <property type="entry name" value="Homodimeric domain of signal transducing histidine kinase"/>
    <property type="match status" value="1"/>
</dbReference>
<organism evidence="8 9">
    <name type="scientific">Candidatus Xenohaliotis californiensis</name>
    <dbReference type="NCBI Taxonomy" id="84677"/>
    <lineage>
        <taxon>Bacteria</taxon>
        <taxon>Pseudomonadati</taxon>
        <taxon>Pseudomonadota</taxon>
        <taxon>Alphaproteobacteria</taxon>
        <taxon>Rickettsiales</taxon>
        <taxon>Anaplasmataceae</taxon>
        <taxon>Candidatus Xenohaliotis</taxon>
    </lineage>
</organism>
<keyword evidence="5" id="KW-0812">Transmembrane</keyword>
<dbReference type="GO" id="GO:0004673">
    <property type="term" value="F:protein histidine kinase activity"/>
    <property type="evidence" value="ECO:0007669"/>
    <property type="project" value="UniProtKB-EC"/>
</dbReference>
<feature type="modified residue" description="4-aspartylphosphate" evidence="4">
    <location>
        <position position="685"/>
    </location>
</feature>
<feature type="transmembrane region" description="Helical" evidence="5">
    <location>
        <begin position="30"/>
        <end position="47"/>
    </location>
</feature>
<dbReference type="Pfam" id="PF00072">
    <property type="entry name" value="Response_reg"/>
    <property type="match status" value="1"/>
</dbReference>
<evidence type="ECO:0000259" key="6">
    <source>
        <dbReference type="PROSITE" id="PS50109"/>
    </source>
</evidence>
<dbReference type="SUPFAM" id="SSF52172">
    <property type="entry name" value="CheY-like"/>
    <property type="match status" value="1"/>
</dbReference>
<feature type="domain" description="Response regulatory" evidence="7">
    <location>
        <begin position="635"/>
        <end position="750"/>
    </location>
</feature>
<dbReference type="PANTHER" id="PTHR43065:SF42">
    <property type="entry name" value="TWO-COMPONENT SENSOR PPRA"/>
    <property type="match status" value="1"/>
</dbReference>
<sequence length="757" mass="85593">MLVIRGVGMMVFAGASLFMLYFSVNFLQSFVFFVAILISMIFFLIYCKILNNKLFTSIFDNSDLLLFFNNSGRLYYANNIKLSNKLNINIKSYNNFYKLALDSKNVALASISKMLMNKSDDLLNYCDSKYKVEQYLIYNNKYFAIKDNQSKALAIIDQKIPILVTDKDNKIVCCNSKTEEILNVKKNGLLEGNINSVLNKMKTMGEEKNSNDVHTLYKISNNCIDYIYKNNNLSYHFINPFFLAPMNTIAWQLCLKDIAIPMISLDNNGYLLNCNNEFKELFVENFDSCKIKKFNAIDSFNNSQEIKLKINEVLNTGIKTKIQTSIKNLDMSFMLYICEDYNNKQCCSVICILVDITEQKNLEMNFIHSQKMQAIGQLSGGIAHDFNNLLTAMIGFCDLLLMRHPKGDSSFADIMQIKQNANRAANLVRQLLALSRKQILKPRVINITEVLMELSHLIRRLIGEDIELSIDHGNGLYNIKVDQGQLEQVLINIIVNARDAMSSSGLMQIKTTNVNINDTNIFLQNYFNPHKSEKIRCGNYVLIELSDNGVGINTDNMHKIFDPFFSTKNMGMSMGLGLSTAYGIIKQTDGYILVKSTPNRGTTFAILLPEAIEGKLSSNNSSSTMNVKDLTGNESILIVEDETAVRTLMANILRNKGYMIKAADSAIEALKIFDSNCKIDILITDIAMPGMKGTELMMEIRKKNPDVKVILMSGYAANNLNDTEIDGNDFIFLAKPFTFQELGFAVKKLLEEKECSA</sequence>
<dbReference type="RefSeq" id="WP_338364565.1">
    <property type="nucleotide sequence ID" value="NZ_CAWVOK010000028.1"/>
</dbReference>
<name>A0ABP0EX00_9RICK</name>
<dbReference type="SMART" id="SM00387">
    <property type="entry name" value="HATPase_c"/>
    <property type="match status" value="1"/>
</dbReference>
<proteinExistence type="predicted"/>
<dbReference type="SUPFAM" id="SSF55874">
    <property type="entry name" value="ATPase domain of HSP90 chaperone/DNA topoisomerase II/histidine kinase"/>
    <property type="match status" value="1"/>
</dbReference>
<dbReference type="PROSITE" id="PS50109">
    <property type="entry name" value="HIS_KIN"/>
    <property type="match status" value="1"/>
</dbReference>
<keyword evidence="8" id="KW-0808">Transferase</keyword>
<dbReference type="CDD" id="cd00082">
    <property type="entry name" value="HisKA"/>
    <property type="match status" value="1"/>
</dbReference>
<keyword evidence="3 4" id="KW-0597">Phosphoprotein</keyword>
<evidence type="ECO:0000256" key="4">
    <source>
        <dbReference type="PROSITE-ProRule" id="PRU00169"/>
    </source>
</evidence>
<dbReference type="PANTHER" id="PTHR43065">
    <property type="entry name" value="SENSOR HISTIDINE KINASE"/>
    <property type="match status" value="1"/>
</dbReference>
<dbReference type="Pfam" id="PF00512">
    <property type="entry name" value="HisKA"/>
    <property type="match status" value="1"/>
</dbReference>
<evidence type="ECO:0000313" key="9">
    <source>
        <dbReference type="Proteomes" id="UP001314181"/>
    </source>
</evidence>
<dbReference type="InterPro" id="IPR005467">
    <property type="entry name" value="His_kinase_dom"/>
</dbReference>
<dbReference type="Proteomes" id="UP001314181">
    <property type="component" value="Unassembled WGS sequence"/>
</dbReference>
<evidence type="ECO:0000256" key="5">
    <source>
        <dbReference type="SAM" id="Phobius"/>
    </source>
</evidence>
<evidence type="ECO:0000313" key="8">
    <source>
        <dbReference type="EMBL" id="CAK8163388.1"/>
    </source>
</evidence>
<dbReference type="InterPro" id="IPR011006">
    <property type="entry name" value="CheY-like_superfamily"/>
</dbReference>
<evidence type="ECO:0000259" key="7">
    <source>
        <dbReference type="PROSITE" id="PS50110"/>
    </source>
</evidence>
<protein>
    <recommendedName>
        <fullName evidence="2">histidine kinase</fullName>
        <ecNumber evidence="2">2.7.13.3</ecNumber>
    </recommendedName>
</protein>
<accession>A0ABP0EX00</accession>